<evidence type="ECO:0000256" key="1">
    <source>
        <dbReference type="SAM" id="SignalP"/>
    </source>
</evidence>
<evidence type="ECO:0000313" key="2">
    <source>
        <dbReference type="EMBL" id="KGO06215.1"/>
    </source>
</evidence>
<dbReference type="AlphaFoldDB" id="A0A0A2H0N3"/>
<protein>
    <recommendedName>
        <fullName evidence="4">Lipocalin-like domain-containing protein</fullName>
    </recommendedName>
</protein>
<evidence type="ECO:0008006" key="4">
    <source>
        <dbReference type="Google" id="ProtNLM"/>
    </source>
</evidence>
<keyword evidence="1" id="KW-0732">Signal</keyword>
<dbReference type="PATRIC" id="fig|1300343.5.peg.2767"/>
<feature type="signal peptide" evidence="1">
    <location>
        <begin position="1"/>
        <end position="21"/>
    </location>
</feature>
<comment type="caution">
    <text evidence="2">The sequence shown here is derived from an EMBL/GenBank/DDBJ whole genome shotgun (WGS) entry which is preliminary data.</text>
</comment>
<feature type="chain" id="PRO_5001988013" description="Lipocalin-like domain-containing protein" evidence="1">
    <location>
        <begin position="22"/>
        <end position="156"/>
    </location>
</feature>
<organism evidence="2 3">
    <name type="scientific">Dokdonia donghaensis DSW-1</name>
    <dbReference type="NCBI Taxonomy" id="1300343"/>
    <lineage>
        <taxon>Bacteria</taxon>
        <taxon>Pseudomonadati</taxon>
        <taxon>Bacteroidota</taxon>
        <taxon>Flavobacteriia</taxon>
        <taxon>Flavobacteriales</taxon>
        <taxon>Flavobacteriaceae</taxon>
        <taxon>Dokdonia</taxon>
    </lineage>
</organism>
<keyword evidence="3" id="KW-1185">Reference proteome</keyword>
<reference evidence="2 3" key="1">
    <citation type="submission" date="2014-10" db="EMBL/GenBank/DDBJ databases">
        <title>Draft genome sequence of the proteorhodopsin-containing marine bacterium Dokdonia donghaensis.</title>
        <authorList>
            <person name="Gomez-Consarnau L."/>
            <person name="Gonzalez J.M."/>
            <person name="Riedel T."/>
            <person name="Jaenicke S."/>
            <person name="Wagner-Doebler I."/>
            <person name="Fuhrman J.A."/>
        </authorList>
    </citation>
    <scope>NUCLEOTIDE SEQUENCE [LARGE SCALE GENOMIC DNA]</scope>
    <source>
        <strain evidence="2 3">DSW-1</strain>
    </source>
</reference>
<evidence type="ECO:0000313" key="3">
    <source>
        <dbReference type="Proteomes" id="UP000030140"/>
    </source>
</evidence>
<dbReference type="EMBL" id="JSAQ01000001">
    <property type="protein sequence ID" value="KGO06215.1"/>
    <property type="molecule type" value="Genomic_DNA"/>
</dbReference>
<dbReference type="Proteomes" id="UP000030140">
    <property type="component" value="Unassembled WGS sequence"/>
</dbReference>
<dbReference type="KEGG" id="ddo:I597_2726"/>
<accession>A0A0A2H0N3</accession>
<gene>
    <name evidence="2" type="ORF">NV36_04770</name>
</gene>
<dbReference type="RefSeq" id="WP_035325218.1">
    <property type="nucleotide sequence ID" value="NZ_CP015125.1"/>
</dbReference>
<name>A0A0A2H0N3_9FLAO</name>
<dbReference type="OrthoDB" id="1442373at2"/>
<proteinExistence type="predicted"/>
<sequence length="156" mass="17997">MNIKYLSLVVIFFAFAKISFAQTTAFTTQDVAGTYTNDYKKALITNPEVTSLPVQWQLTLSPNGTFEYHNSRQLKGQPEEHWYAKGQWTFKGKTISFTSSQEDIDKKYTINLNGSKARFFKKSSRNNSPKPQPTYIQFYESEYPVAKSLKLHKTNE</sequence>